<sequence>MSAAVPAWWAFPGILLVLALIYIPTVLGGFYAFTDWSGIGGWSFVGLDNFVKIFQTDELVGALKNTIVLAVAFVVLTNLGGLLFALALNRGLKTRYLLRTLLFMPVVLAPIAVSYIWSFIFAFDGPLNQALRGLGLDSWQKDWLADPTLAKLCVLTVMVWQNVGLVMVIYLAGLATVPIEIEEAAAIDGAGRWSRFWHVVLPSIRPAVAIATTLMLVQGLRVFDQIMALTGGGPSGATQTLATEIYQQTLVFGKFGFGAALALLLSALILVFSIFQQLIMRERSATGA</sequence>
<keyword evidence="3" id="KW-1003">Cell membrane</keyword>
<evidence type="ECO:0000256" key="3">
    <source>
        <dbReference type="ARBA" id="ARBA00022475"/>
    </source>
</evidence>
<comment type="subcellular location">
    <subcellularLocation>
        <location evidence="1 7">Cell membrane</location>
        <topology evidence="1 7">Multi-pass membrane protein</topology>
    </subcellularLocation>
</comment>
<dbReference type="PANTHER" id="PTHR30193:SF37">
    <property type="entry name" value="INNER MEMBRANE ABC TRANSPORTER PERMEASE PROTEIN YCJO"/>
    <property type="match status" value="1"/>
</dbReference>
<dbReference type="Pfam" id="PF00528">
    <property type="entry name" value="BPD_transp_1"/>
    <property type="match status" value="1"/>
</dbReference>
<keyword evidence="4 7" id="KW-0812">Transmembrane</keyword>
<evidence type="ECO:0000256" key="5">
    <source>
        <dbReference type="ARBA" id="ARBA00022989"/>
    </source>
</evidence>
<evidence type="ECO:0000256" key="1">
    <source>
        <dbReference type="ARBA" id="ARBA00004651"/>
    </source>
</evidence>
<feature type="transmembrane region" description="Helical" evidence="7">
    <location>
        <begin position="67"/>
        <end position="88"/>
    </location>
</feature>
<evidence type="ECO:0000259" key="8">
    <source>
        <dbReference type="PROSITE" id="PS50928"/>
    </source>
</evidence>
<keyword evidence="2 7" id="KW-0813">Transport</keyword>
<reference evidence="9 10" key="1">
    <citation type="journal article" date="2019" name="Int. J. Syst. Evol. Microbiol.">
        <title>The Global Catalogue of Microorganisms (GCM) 10K type strain sequencing project: providing services to taxonomists for standard genome sequencing and annotation.</title>
        <authorList>
            <consortium name="The Broad Institute Genomics Platform"/>
            <consortium name="The Broad Institute Genome Sequencing Center for Infectious Disease"/>
            <person name="Wu L."/>
            <person name="Ma J."/>
        </authorList>
    </citation>
    <scope>NUCLEOTIDE SEQUENCE [LARGE SCALE GENOMIC DNA]</scope>
    <source>
        <strain evidence="9 10">JCM 15309</strain>
    </source>
</reference>
<gene>
    <name evidence="9" type="ORF">GCM10009798_25970</name>
</gene>
<comment type="caution">
    <text evidence="9">The sequence shown here is derived from an EMBL/GenBank/DDBJ whole genome shotgun (WGS) entry which is preliminary data.</text>
</comment>
<dbReference type="EMBL" id="BAAAPB010000002">
    <property type="protein sequence ID" value="GAA1964569.1"/>
    <property type="molecule type" value="Genomic_DNA"/>
</dbReference>
<evidence type="ECO:0000313" key="10">
    <source>
        <dbReference type="Proteomes" id="UP001500571"/>
    </source>
</evidence>
<dbReference type="InterPro" id="IPR035906">
    <property type="entry name" value="MetI-like_sf"/>
</dbReference>
<dbReference type="PANTHER" id="PTHR30193">
    <property type="entry name" value="ABC TRANSPORTER PERMEASE PROTEIN"/>
    <property type="match status" value="1"/>
</dbReference>
<feature type="transmembrane region" description="Helical" evidence="7">
    <location>
        <begin position="149"/>
        <end position="175"/>
    </location>
</feature>
<dbReference type="Proteomes" id="UP001500571">
    <property type="component" value="Unassembled WGS sequence"/>
</dbReference>
<keyword evidence="10" id="KW-1185">Reference proteome</keyword>
<dbReference type="PROSITE" id="PS50928">
    <property type="entry name" value="ABC_TM1"/>
    <property type="match status" value="1"/>
</dbReference>
<name>A0ABN2R6T1_9ACTN</name>
<dbReference type="SUPFAM" id="SSF161098">
    <property type="entry name" value="MetI-like"/>
    <property type="match status" value="1"/>
</dbReference>
<evidence type="ECO:0000256" key="6">
    <source>
        <dbReference type="ARBA" id="ARBA00023136"/>
    </source>
</evidence>
<feature type="transmembrane region" description="Helical" evidence="7">
    <location>
        <begin position="196"/>
        <end position="217"/>
    </location>
</feature>
<evidence type="ECO:0000313" key="9">
    <source>
        <dbReference type="EMBL" id="GAA1964569.1"/>
    </source>
</evidence>
<feature type="transmembrane region" description="Helical" evidence="7">
    <location>
        <begin position="255"/>
        <end position="275"/>
    </location>
</feature>
<dbReference type="CDD" id="cd06261">
    <property type="entry name" value="TM_PBP2"/>
    <property type="match status" value="1"/>
</dbReference>
<protein>
    <submittedName>
        <fullName evidence="9">Sugar ABC transporter permease</fullName>
    </submittedName>
</protein>
<evidence type="ECO:0000256" key="2">
    <source>
        <dbReference type="ARBA" id="ARBA00022448"/>
    </source>
</evidence>
<dbReference type="Gene3D" id="1.10.3720.10">
    <property type="entry name" value="MetI-like"/>
    <property type="match status" value="1"/>
</dbReference>
<keyword evidence="6 7" id="KW-0472">Membrane</keyword>
<feature type="domain" description="ABC transmembrane type-1" evidence="8">
    <location>
        <begin position="63"/>
        <end position="276"/>
    </location>
</feature>
<keyword evidence="5 7" id="KW-1133">Transmembrane helix</keyword>
<evidence type="ECO:0000256" key="4">
    <source>
        <dbReference type="ARBA" id="ARBA00022692"/>
    </source>
</evidence>
<organism evidence="9 10">
    <name type="scientific">Nocardioides panacihumi</name>
    <dbReference type="NCBI Taxonomy" id="400774"/>
    <lineage>
        <taxon>Bacteria</taxon>
        <taxon>Bacillati</taxon>
        <taxon>Actinomycetota</taxon>
        <taxon>Actinomycetes</taxon>
        <taxon>Propionibacteriales</taxon>
        <taxon>Nocardioidaceae</taxon>
        <taxon>Nocardioides</taxon>
    </lineage>
</organism>
<accession>A0ABN2R6T1</accession>
<dbReference type="InterPro" id="IPR000515">
    <property type="entry name" value="MetI-like"/>
</dbReference>
<feature type="transmembrane region" description="Helical" evidence="7">
    <location>
        <begin position="100"/>
        <end position="123"/>
    </location>
</feature>
<feature type="transmembrane region" description="Helical" evidence="7">
    <location>
        <begin position="7"/>
        <end position="33"/>
    </location>
</feature>
<proteinExistence type="inferred from homology"/>
<dbReference type="InterPro" id="IPR051393">
    <property type="entry name" value="ABC_transporter_permease"/>
</dbReference>
<evidence type="ECO:0000256" key="7">
    <source>
        <dbReference type="RuleBase" id="RU363032"/>
    </source>
</evidence>
<comment type="similarity">
    <text evidence="7">Belongs to the binding-protein-dependent transport system permease family.</text>
</comment>